<proteinExistence type="predicted"/>
<comment type="caution">
    <text evidence="2">The sequence shown here is derived from an EMBL/GenBank/DDBJ whole genome shotgun (WGS) entry which is preliminary data.</text>
</comment>
<evidence type="ECO:0000313" key="2">
    <source>
        <dbReference type="EMBL" id="MDX8150616.1"/>
    </source>
</evidence>
<feature type="region of interest" description="Disordered" evidence="1">
    <location>
        <begin position="544"/>
        <end position="573"/>
    </location>
</feature>
<dbReference type="RefSeq" id="WP_319952761.1">
    <property type="nucleotide sequence ID" value="NZ_JAXAVX010000001.1"/>
</dbReference>
<evidence type="ECO:0000256" key="1">
    <source>
        <dbReference type="SAM" id="MobiDB-lite"/>
    </source>
</evidence>
<gene>
    <name evidence="2" type="ORF">SK069_03340</name>
</gene>
<protein>
    <submittedName>
        <fullName evidence="2">Uncharacterized protein</fullName>
    </submittedName>
</protein>
<organism evidence="2 3">
    <name type="scientific">Patulibacter brassicae</name>
    <dbReference type="NCBI Taxonomy" id="1705717"/>
    <lineage>
        <taxon>Bacteria</taxon>
        <taxon>Bacillati</taxon>
        <taxon>Actinomycetota</taxon>
        <taxon>Thermoleophilia</taxon>
        <taxon>Solirubrobacterales</taxon>
        <taxon>Patulibacteraceae</taxon>
        <taxon>Patulibacter</taxon>
    </lineage>
</organism>
<dbReference type="EMBL" id="JAXAVX010000001">
    <property type="protein sequence ID" value="MDX8150616.1"/>
    <property type="molecule type" value="Genomic_DNA"/>
</dbReference>
<sequence length="707" mass="76374">MRPDAHRRRRAPDPPPFPTVFALLLVLAIVAGVAVGGGFSGRDGATTAARSASEPADDEAADDEAVSDPAFDASGREGAKRLLDADPRSAWALPDALEPAMDRLWDDDRGAYVSPGGRISTRLNAEMLRIHAGAALADHRGASRKDDRVAGLVRFLTGPAFLRDRRGVRFGGSRHNAVHVPGWRQSSASEVNQHPSIDAVAARSLRSAWLARDRVGLPDAERRAIRSTVSAVARSRAFRAPARLLNQINWNADLYAADATVTGDPTLLRRDYREQLAWFAAHAHAPERPGRTPNLSAGDGFFYRPGVVPSAPVDHADTVEYANVVLGALRYAGQADRAGMRPLPERQLRTLRGWASHVVTADWTPSGYLNWETGKGRTRIHLRQYWALALDGVVGALRGGESVTMRPASQGSLLLARGTRLFRQWALEEDTILLDAASFGFRTTFESVRRNRVTATVRFAATLADWAAGCACDGRLPDPEADRAPLRTAFDPELGRLAVNTARYATAVGPPTSVPTGGGLEPAWILDGRARPLLSLGGGGRGSLGLTLTRRGRKQLDTQPGEPGGEDPELRLRPAGEDRYTGVMTSTIGDVRVTHRFTPEGIETRYVVDPKGRDVGVTLRIPSGSGGAVQCLPPEIWSGRGCARGYLVRSGLAGMRVALRGLPPRVTSELERPAYRTMNPRPGLQATIRFVVDRRTVILRDIAPIAP</sequence>
<feature type="compositionally biased region" description="Acidic residues" evidence="1">
    <location>
        <begin position="55"/>
        <end position="66"/>
    </location>
</feature>
<evidence type="ECO:0000313" key="3">
    <source>
        <dbReference type="Proteomes" id="UP001277761"/>
    </source>
</evidence>
<dbReference type="Proteomes" id="UP001277761">
    <property type="component" value="Unassembled WGS sequence"/>
</dbReference>
<reference evidence="2 3" key="1">
    <citation type="submission" date="2023-11" db="EMBL/GenBank/DDBJ databases">
        <authorList>
            <person name="Xu M."/>
            <person name="Jiang T."/>
        </authorList>
    </citation>
    <scope>NUCLEOTIDE SEQUENCE [LARGE SCALE GENOMIC DNA]</scope>
    <source>
        <strain evidence="2 3">SD</strain>
    </source>
</reference>
<feature type="region of interest" description="Disordered" evidence="1">
    <location>
        <begin position="43"/>
        <end position="73"/>
    </location>
</feature>
<keyword evidence="3" id="KW-1185">Reference proteome</keyword>
<name>A0ABU4VI59_9ACTN</name>
<accession>A0ABU4VI59</accession>